<name>A0ABQ8SHH1_PERAM</name>
<evidence type="ECO:0000313" key="2">
    <source>
        <dbReference type="Proteomes" id="UP001148838"/>
    </source>
</evidence>
<organism evidence="1 2">
    <name type="scientific">Periplaneta americana</name>
    <name type="common">American cockroach</name>
    <name type="synonym">Blatta americana</name>
    <dbReference type="NCBI Taxonomy" id="6978"/>
    <lineage>
        <taxon>Eukaryota</taxon>
        <taxon>Metazoa</taxon>
        <taxon>Ecdysozoa</taxon>
        <taxon>Arthropoda</taxon>
        <taxon>Hexapoda</taxon>
        <taxon>Insecta</taxon>
        <taxon>Pterygota</taxon>
        <taxon>Neoptera</taxon>
        <taxon>Polyneoptera</taxon>
        <taxon>Dictyoptera</taxon>
        <taxon>Blattodea</taxon>
        <taxon>Blattoidea</taxon>
        <taxon>Blattidae</taxon>
        <taxon>Blattinae</taxon>
        <taxon>Periplaneta</taxon>
    </lineage>
</organism>
<dbReference type="EMBL" id="JAJSOF020000027">
    <property type="protein sequence ID" value="KAJ4433172.1"/>
    <property type="molecule type" value="Genomic_DNA"/>
</dbReference>
<reference evidence="1 2" key="1">
    <citation type="journal article" date="2022" name="Allergy">
        <title>Genome assembly and annotation of Periplaneta americana reveal a comprehensive cockroach allergen profile.</title>
        <authorList>
            <person name="Wang L."/>
            <person name="Xiong Q."/>
            <person name="Saelim N."/>
            <person name="Wang L."/>
            <person name="Nong W."/>
            <person name="Wan A.T."/>
            <person name="Shi M."/>
            <person name="Liu X."/>
            <person name="Cao Q."/>
            <person name="Hui J.H.L."/>
            <person name="Sookrung N."/>
            <person name="Leung T.F."/>
            <person name="Tungtrongchitr A."/>
            <person name="Tsui S.K.W."/>
        </authorList>
    </citation>
    <scope>NUCLEOTIDE SEQUENCE [LARGE SCALE GENOMIC DNA]</scope>
    <source>
        <strain evidence="1">PWHHKU_190912</strain>
    </source>
</reference>
<evidence type="ECO:0000313" key="1">
    <source>
        <dbReference type="EMBL" id="KAJ4433172.1"/>
    </source>
</evidence>
<comment type="caution">
    <text evidence="1">The sequence shown here is derived from an EMBL/GenBank/DDBJ whole genome shotgun (WGS) entry which is preliminary data.</text>
</comment>
<dbReference type="Proteomes" id="UP001148838">
    <property type="component" value="Unassembled WGS sequence"/>
</dbReference>
<proteinExistence type="predicted"/>
<accession>A0ABQ8SHH1</accession>
<gene>
    <name evidence="1" type="ORF">ANN_15429</name>
</gene>
<protein>
    <submittedName>
        <fullName evidence="1">Uncharacterized protein</fullName>
    </submittedName>
</protein>
<keyword evidence="2" id="KW-1185">Reference proteome</keyword>
<sequence>MAGLCEGGNEPTGSLKARHSINREVRSVGVEIPIYGRELVRLPRKPTLSIIVTTVIREYRVAAGMKRPQLNHRQTTIPMRWNTRPAQGLRSPSRLTAHERNAYISCVLCKGELEEGVISYKMFTKGVHAMNSRSLRLDDAKGPRRKIK</sequence>